<name>A0A7J6VEX3_THATH</name>
<protein>
    <submittedName>
        <fullName evidence="1">Uncharacterized protein</fullName>
    </submittedName>
</protein>
<comment type="caution">
    <text evidence="1">The sequence shown here is derived from an EMBL/GenBank/DDBJ whole genome shotgun (WGS) entry which is preliminary data.</text>
</comment>
<keyword evidence="2" id="KW-1185">Reference proteome</keyword>
<dbReference type="AlphaFoldDB" id="A0A7J6VEX3"/>
<gene>
    <name evidence="1" type="ORF">FRX31_027247</name>
</gene>
<dbReference type="Proteomes" id="UP000554482">
    <property type="component" value="Unassembled WGS sequence"/>
</dbReference>
<reference evidence="1 2" key="1">
    <citation type="submission" date="2020-06" db="EMBL/GenBank/DDBJ databases">
        <title>Transcriptomic and genomic resources for Thalictrum thalictroides and T. hernandezii: Facilitating candidate gene discovery in an emerging model plant lineage.</title>
        <authorList>
            <person name="Arias T."/>
            <person name="Riano-Pachon D.M."/>
            <person name="Di Stilio V.S."/>
        </authorList>
    </citation>
    <scope>NUCLEOTIDE SEQUENCE [LARGE SCALE GENOMIC DNA]</scope>
    <source>
        <strain evidence="2">cv. WT478/WT964</strain>
        <tissue evidence="1">Leaves</tissue>
    </source>
</reference>
<proteinExistence type="predicted"/>
<accession>A0A7J6VEX3</accession>
<organism evidence="1 2">
    <name type="scientific">Thalictrum thalictroides</name>
    <name type="common">Rue-anemone</name>
    <name type="synonym">Anemone thalictroides</name>
    <dbReference type="NCBI Taxonomy" id="46969"/>
    <lineage>
        <taxon>Eukaryota</taxon>
        <taxon>Viridiplantae</taxon>
        <taxon>Streptophyta</taxon>
        <taxon>Embryophyta</taxon>
        <taxon>Tracheophyta</taxon>
        <taxon>Spermatophyta</taxon>
        <taxon>Magnoliopsida</taxon>
        <taxon>Ranunculales</taxon>
        <taxon>Ranunculaceae</taxon>
        <taxon>Thalictroideae</taxon>
        <taxon>Thalictrum</taxon>
    </lineage>
</organism>
<evidence type="ECO:0000313" key="1">
    <source>
        <dbReference type="EMBL" id="KAF5183168.1"/>
    </source>
</evidence>
<sequence>MILNNVPLANSSNAYGFNVKSIKSEPYDHMFHYGSQDNMTASSTAGRTGGLPYAENISSRNQNMVFNNEPMASQPNAYGFELWEPRADIFQ</sequence>
<dbReference type="EMBL" id="JABWDY010033839">
    <property type="protein sequence ID" value="KAF5183168.1"/>
    <property type="molecule type" value="Genomic_DNA"/>
</dbReference>
<evidence type="ECO:0000313" key="2">
    <source>
        <dbReference type="Proteomes" id="UP000554482"/>
    </source>
</evidence>